<comment type="caution">
    <text evidence="2">The sequence shown here is derived from an EMBL/GenBank/DDBJ whole genome shotgun (WGS) entry which is preliminary data.</text>
</comment>
<sequence length="39" mass="3913">MNQGREDAVDGGDTADKDDAANDGAANDGTAIEDDDGET</sequence>
<dbReference type="Proteomes" id="UP000789405">
    <property type="component" value="Unassembled WGS sequence"/>
</dbReference>
<evidence type="ECO:0000256" key="1">
    <source>
        <dbReference type="SAM" id="MobiDB-lite"/>
    </source>
</evidence>
<feature type="compositionally biased region" description="Basic and acidic residues" evidence="1">
    <location>
        <begin position="1"/>
        <end position="20"/>
    </location>
</feature>
<evidence type="ECO:0000313" key="3">
    <source>
        <dbReference type="Proteomes" id="UP000789405"/>
    </source>
</evidence>
<organism evidence="2 3">
    <name type="scientific">Dentiscutata erythropus</name>
    <dbReference type="NCBI Taxonomy" id="1348616"/>
    <lineage>
        <taxon>Eukaryota</taxon>
        <taxon>Fungi</taxon>
        <taxon>Fungi incertae sedis</taxon>
        <taxon>Mucoromycota</taxon>
        <taxon>Glomeromycotina</taxon>
        <taxon>Glomeromycetes</taxon>
        <taxon>Diversisporales</taxon>
        <taxon>Gigasporaceae</taxon>
        <taxon>Dentiscutata</taxon>
    </lineage>
</organism>
<gene>
    <name evidence="2" type="ORF">DERYTH_LOCUS4934</name>
</gene>
<feature type="region of interest" description="Disordered" evidence="1">
    <location>
        <begin position="1"/>
        <end position="39"/>
    </location>
</feature>
<reference evidence="2" key="1">
    <citation type="submission" date="2021-06" db="EMBL/GenBank/DDBJ databases">
        <authorList>
            <person name="Kallberg Y."/>
            <person name="Tangrot J."/>
            <person name="Rosling A."/>
        </authorList>
    </citation>
    <scope>NUCLEOTIDE SEQUENCE</scope>
    <source>
        <strain evidence="2">MA453B</strain>
    </source>
</reference>
<dbReference type="AlphaFoldDB" id="A0A9N9AUJ0"/>
<accession>A0A9N9AUJ0</accession>
<keyword evidence="3" id="KW-1185">Reference proteome</keyword>
<name>A0A9N9AUJ0_9GLOM</name>
<protein>
    <submittedName>
        <fullName evidence="2">2374_t:CDS:1</fullName>
    </submittedName>
</protein>
<dbReference type="EMBL" id="CAJVPY010001973">
    <property type="protein sequence ID" value="CAG8543831.1"/>
    <property type="molecule type" value="Genomic_DNA"/>
</dbReference>
<proteinExistence type="predicted"/>
<evidence type="ECO:0000313" key="2">
    <source>
        <dbReference type="EMBL" id="CAG8543831.1"/>
    </source>
</evidence>